<dbReference type="EMBL" id="BKCJ010004217">
    <property type="protein sequence ID" value="GEU59713.1"/>
    <property type="molecule type" value="Genomic_DNA"/>
</dbReference>
<dbReference type="AlphaFoldDB" id="A0A6L2LD71"/>
<gene>
    <name evidence="2" type="ORF">Tci_031691</name>
</gene>
<organism evidence="2">
    <name type="scientific">Tanacetum cinerariifolium</name>
    <name type="common">Dalmatian daisy</name>
    <name type="synonym">Chrysanthemum cinerariifolium</name>
    <dbReference type="NCBI Taxonomy" id="118510"/>
    <lineage>
        <taxon>Eukaryota</taxon>
        <taxon>Viridiplantae</taxon>
        <taxon>Streptophyta</taxon>
        <taxon>Embryophyta</taxon>
        <taxon>Tracheophyta</taxon>
        <taxon>Spermatophyta</taxon>
        <taxon>Magnoliopsida</taxon>
        <taxon>eudicotyledons</taxon>
        <taxon>Gunneridae</taxon>
        <taxon>Pentapetalae</taxon>
        <taxon>asterids</taxon>
        <taxon>campanulids</taxon>
        <taxon>Asterales</taxon>
        <taxon>Asteraceae</taxon>
        <taxon>Asteroideae</taxon>
        <taxon>Anthemideae</taxon>
        <taxon>Anthemidinae</taxon>
        <taxon>Tanacetum</taxon>
    </lineage>
</organism>
<evidence type="ECO:0000313" key="2">
    <source>
        <dbReference type="EMBL" id="GEU59713.1"/>
    </source>
</evidence>
<dbReference type="InterPro" id="IPR021109">
    <property type="entry name" value="Peptidase_aspartic_dom_sf"/>
</dbReference>
<dbReference type="InterPro" id="IPR043128">
    <property type="entry name" value="Rev_trsase/Diguanyl_cyclase"/>
</dbReference>
<dbReference type="Gene3D" id="3.10.10.10">
    <property type="entry name" value="HIV Type 1 Reverse Transcriptase, subunit A, domain 1"/>
    <property type="match status" value="1"/>
</dbReference>
<protein>
    <recommendedName>
        <fullName evidence="3">Reverse transcriptase domain-containing protein</fullName>
    </recommendedName>
</protein>
<evidence type="ECO:0008006" key="3">
    <source>
        <dbReference type="Google" id="ProtNLM"/>
    </source>
</evidence>
<evidence type="ECO:0000256" key="1">
    <source>
        <dbReference type="SAM" id="MobiDB-lite"/>
    </source>
</evidence>
<dbReference type="FunFam" id="3.30.70.270:FF:000020">
    <property type="entry name" value="Transposon Tf2-6 polyprotein-like Protein"/>
    <property type="match status" value="1"/>
</dbReference>
<dbReference type="Gene3D" id="2.40.70.10">
    <property type="entry name" value="Acid Proteases"/>
    <property type="match status" value="1"/>
</dbReference>
<proteinExistence type="predicted"/>
<feature type="compositionally biased region" description="Basic and acidic residues" evidence="1">
    <location>
        <begin position="258"/>
        <end position="273"/>
    </location>
</feature>
<dbReference type="Gene3D" id="3.30.420.10">
    <property type="entry name" value="Ribonuclease H-like superfamily/Ribonuclease H"/>
    <property type="match status" value="1"/>
</dbReference>
<dbReference type="CDD" id="cd00303">
    <property type="entry name" value="retropepsin_like"/>
    <property type="match status" value="1"/>
</dbReference>
<accession>A0A6L2LD71</accession>
<dbReference type="PANTHER" id="PTHR33067">
    <property type="entry name" value="RNA-DIRECTED DNA POLYMERASE-RELATED"/>
    <property type="match status" value="1"/>
</dbReference>
<reference evidence="2" key="1">
    <citation type="journal article" date="2019" name="Sci. Rep.">
        <title>Draft genome of Tanacetum cinerariifolium, the natural source of mosquito coil.</title>
        <authorList>
            <person name="Yamashiro T."/>
            <person name="Shiraishi A."/>
            <person name="Satake H."/>
            <person name="Nakayama K."/>
        </authorList>
    </citation>
    <scope>NUCLEOTIDE SEQUENCE</scope>
</reference>
<dbReference type="InterPro" id="IPR043502">
    <property type="entry name" value="DNA/RNA_pol_sf"/>
</dbReference>
<comment type="caution">
    <text evidence="2">The sequence shown here is derived from an EMBL/GenBank/DDBJ whole genome shotgun (WGS) entry which is preliminary data.</text>
</comment>
<feature type="region of interest" description="Disordered" evidence="1">
    <location>
        <begin position="243"/>
        <end position="273"/>
    </location>
</feature>
<dbReference type="SUPFAM" id="SSF56672">
    <property type="entry name" value="DNA/RNA polymerases"/>
    <property type="match status" value="1"/>
</dbReference>
<dbReference type="GO" id="GO:0003676">
    <property type="term" value="F:nucleic acid binding"/>
    <property type="evidence" value="ECO:0007669"/>
    <property type="project" value="InterPro"/>
</dbReference>
<dbReference type="InterPro" id="IPR036397">
    <property type="entry name" value="RNaseH_sf"/>
</dbReference>
<sequence length="1086" mass="122429">MISEAVIQEVLHLDDAEGVDCLSNGEIFTGLAQMGYEKPSIKLTFYKAFFSRVKTPLFKGMLAVREIVEEGIAEAQVQDNTAAAVDQEDVAKDVYDEVIPSLTSPTSPPPPSHDIPSTSKDVVNQGRMISELDKDEGIELVDEQVKDIAEVKGRQTDKQAEIYQLDLDHPSKDLSMQEDDSEVQEVVEVVTTAKLITEVVTAATSQVSAASATIPATKPSISVAALTVVAAYTRRRKGVIIRDPKEELSSKTPAETPTDAKSKDKGKGIMIEKPKPIKKKDQIELDAEYARKLHEEINKDIDWDTAIDHNNAGYKLDYFKGLSYDDIRPIFQAKFDANMRFLLKTKEQMEEEDRRALKSINETPAQKAAKRRKLNEEAKKVKDLKKHLEIVPDEDDDVYTEATPLTRKAMFERPDGQDAVWKSQRSVQGMDVCHALADLGASNNLMPLSIWKKLSLPELTPTRMTLELADRSITSPKGVTEDVFVKLGKFHFPTDFVVVDFEADPRVPPILGRSFLRTGRALIDVYGEEITLRVSEESVTFNLNQTMRYSLTYDDNFVNRVDVIDIACKEFVQDILDFQYNPKSSNPTFVSDPLIPENDFSKEPIVKSSSPTLTPFGESDFFLEEIKDFLNDDLIPTGIENYVYDPKGDILFHEKLLNEDPFQLPLMDLKLAKETKKISDIKGVDPRFFTHKILMEDDYKLAVQSQRRVNPKIHDVIKKKVIKLLVADMIYPISNSPWVSKIHCVPKKGGNVFYCFLDGFSRYFQIPIDPQDQEKTTFTCPYGTSRTVACPLACVMLSVDRAKVDVITKLPHPTTVKGVKSFLGHAGFYRRFIQDFSKIARPMTHLLEMESPFVFYKECIDAFNTLKKKLTEAPILIIQRCVHGQEAFEILKACHEGPTGGYHGANLIVKKTSGQVKVSNHGLKRILKRTVRENDASWSDKLDDALWAFCTAYKTSIGCTPYKLVYGKPCHLPIELEHRAYWALKHVNIDLKITGDHRKLQLNKLRKLKTCWAGPFTITQVFPYGTIELSQPNGPNFKWEHPPLVVGTYTASGNSLMTVGMPCAFYSQQSSPKLDSPSALKFSRIK</sequence>
<name>A0A6L2LD71_TANCI</name>
<dbReference type="PANTHER" id="PTHR33067:SF35">
    <property type="entry name" value="ASPARTIC PEPTIDASE DDI1-TYPE DOMAIN-CONTAINING PROTEIN"/>
    <property type="match status" value="1"/>
</dbReference>
<dbReference type="Gene3D" id="3.30.70.270">
    <property type="match status" value="1"/>
</dbReference>
<feature type="region of interest" description="Disordered" evidence="1">
    <location>
        <begin position="100"/>
        <end position="120"/>
    </location>
</feature>